<sequence length="51" mass="5785">HDVQIAPALAMFAKYANFNYIESDTDLIQEHTEVTRYNLPLIISAIYALGE</sequence>
<dbReference type="Proteomes" id="UP000523795">
    <property type="component" value="Unassembled WGS sequence"/>
</dbReference>
<evidence type="ECO:0000313" key="2">
    <source>
        <dbReference type="Proteomes" id="UP000523795"/>
    </source>
</evidence>
<feature type="non-terminal residue" evidence="1">
    <location>
        <position position="1"/>
    </location>
</feature>
<comment type="caution">
    <text evidence="1">The sequence shown here is derived from an EMBL/GenBank/DDBJ whole genome shotgun (WGS) entry which is preliminary data.</text>
</comment>
<proteinExistence type="predicted"/>
<protein>
    <submittedName>
        <fullName evidence="1">Uncharacterized protein</fullName>
    </submittedName>
</protein>
<feature type="non-terminal residue" evidence="1">
    <location>
        <position position="51"/>
    </location>
</feature>
<keyword evidence="2" id="KW-1185">Reference proteome</keyword>
<gene>
    <name evidence="1" type="ORF">HER39_04365</name>
</gene>
<dbReference type="EMBL" id="JAAZSR010000041">
    <property type="protein sequence ID" value="NKX49818.1"/>
    <property type="molecule type" value="Genomic_DNA"/>
</dbReference>
<reference evidence="1 2" key="1">
    <citation type="submission" date="2020-04" db="EMBL/GenBank/DDBJ databases">
        <authorList>
            <person name="Liu S."/>
        </authorList>
    </citation>
    <scope>NUCLEOTIDE SEQUENCE [LARGE SCALE GENOMIC DNA]</scope>
    <source>
        <strain evidence="1 2">CGMCC 1.15091</strain>
    </source>
</reference>
<organism evidence="1 2">
    <name type="scientific">Arthrobacter deserti</name>
    <dbReference type="NCBI Taxonomy" id="1742687"/>
    <lineage>
        <taxon>Bacteria</taxon>
        <taxon>Bacillati</taxon>
        <taxon>Actinomycetota</taxon>
        <taxon>Actinomycetes</taxon>
        <taxon>Micrococcales</taxon>
        <taxon>Micrococcaceae</taxon>
        <taxon>Arthrobacter</taxon>
    </lineage>
</organism>
<accession>A0ABX1JL41</accession>
<evidence type="ECO:0000313" key="1">
    <source>
        <dbReference type="EMBL" id="NKX49818.1"/>
    </source>
</evidence>
<name>A0ABX1JL41_9MICC</name>